<feature type="domain" description="Neurotransmitter-gated ion-channel ligand-binding" evidence="13">
    <location>
        <begin position="105"/>
        <end position="273"/>
    </location>
</feature>
<dbReference type="SUPFAM" id="SSF63712">
    <property type="entry name" value="Nicotinic receptor ligand binding domain-like"/>
    <property type="match status" value="1"/>
</dbReference>
<dbReference type="Proteomes" id="UP000887566">
    <property type="component" value="Unplaced"/>
</dbReference>
<protein>
    <submittedName>
        <fullName evidence="16">Neurotransmitter-gated ion-channel ligand-binding domain-containing protein</fullName>
    </submittedName>
</protein>
<name>A0A914XJK4_9BILA</name>
<evidence type="ECO:0000256" key="12">
    <source>
        <dbReference type="SAM" id="SignalP"/>
    </source>
</evidence>
<keyword evidence="9 11" id="KW-0472">Membrane</keyword>
<dbReference type="InterPro" id="IPR006201">
    <property type="entry name" value="Neur_channel"/>
</dbReference>
<evidence type="ECO:0000256" key="10">
    <source>
        <dbReference type="ARBA" id="ARBA00023303"/>
    </source>
</evidence>
<comment type="subcellular location">
    <subcellularLocation>
        <location evidence="2">Cell membrane</location>
    </subcellularLocation>
    <subcellularLocation>
        <location evidence="1">Membrane</location>
        <topology evidence="1">Multi-pass membrane protein</topology>
    </subcellularLocation>
</comment>
<dbReference type="AlphaFoldDB" id="A0A914XJK4"/>
<feature type="transmembrane region" description="Helical" evidence="11">
    <location>
        <begin position="294"/>
        <end position="313"/>
    </location>
</feature>
<evidence type="ECO:0000256" key="3">
    <source>
        <dbReference type="ARBA" id="ARBA00022448"/>
    </source>
</evidence>
<keyword evidence="6 12" id="KW-0732">Signal</keyword>
<dbReference type="InterPro" id="IPR006028">
    <property type="entry name" value="GABAA/Glycine_rcpt"/>
</dbReference>
<dbReference type="GO" id="GO:0005230">
    <property type="term" value="F:extracellular ligand-gated monoatomic ion channel activity"/>
    <property type="evidence" value="ECO:0007669"/>
    <property type="project" value="InterPro"/>
</dbReference>
<dbReference type="Pfam" id="PF02932">
    <property type="entry name" value="Neur_chan_memb"/>
    <property type="match status" value="1"/>
</dbReference>
<evidence type="ECO:0000256" key="11">
    <source>
        <dbReference type="SAM" id="Phobius"/>
    </source>
</evidence>
<dbReference type="PANTHER" id="PTHR18945">
    <property type="entry name" value="NEUROTRANSMITTER GATED ION CHANNEL"/>
    <property type="match status" value="1"/>
</dbReference>
<dbReference type="InterPro" id="IPR006029">
    <property type="entry name" value="Neurotrans-gated_channel_TM"/>
</dbReference>
<reference evidence="16" key="1">
    <citation type="submission" date="2022-11" db="UniProtKB">
        <authorList>
            <consortium name="WormBaseParasite"/>
        </authorList>
    </citation>
    <scope>IDENTIFICATION</scope>
</reference>
<evidence type="ECO:0000256" key="8">
    <source>
        <dbReference type="ARBA" id="ARBA00023065"/>
    </source>
</evidence>
<evidence type="ECO:0000313" key="15">
    <source>
        <dbReference type="Proteomes" id="UP000887566"/>
    </source>
</evidence>
<feature type="transmembrane region" description="Helical" evidence="11">
    <location>
        <begin position="355"/>
        <end position="378"/>
    </location>
</feature>
<feature type="transmembrane region" description="Helical" evidence="11">
    <location>
        <begin position="320"/>
        <end position="339"/>
    </location>
</feature>
<dbReference type="Gene3D" id="2.70.170.10">
    <property type="entry name" value="Neurotransmitter-gated ion-channel ligand-binding domain"/>
    <property type="match status" value="1"/>
</dbReference>
<dbReference type="Pfam" id="PF02931">
    <property type="entry name" value="Neur_chan_LBD"/>
    <property type="match status" value="1"/>
</dbReference>
<evidence type="ECO:0000259" key="14">
    <source>
        <dbReference type="Pfam" id="PF02932"/>
    </source>
</evidence>
<evidence type="ECO:0000256" key="7">
    <source>
        <dbReference type="ARBA" id="ARBA00022989"/>
    </source>
</evidence>
<evidence type="ECO:0000256" key="9">
    <source>
        <dbReference type="ARBA" id="ARBA00023136"/>
    </source>
</evidence>
<keyword evidence="7 11" id="KW-1133">Transmembrane helix</keyword>
<feature type="chain" id="PRO_5036781610" evidence="12">
    <location>
        <begin position="21"/>
        <end position="481"/>
    </location>
</feature>
<dbReference type="InterPro" id="IPR038050">
    <property type="entry name" value="Neuro_actylchol_rec"/>
</dbReference>
<keyword evidence="4" id="KW-1003">Cell membrane</keyword>
<organism evidence="15 16">
    <name type="scientific">Plectus sambesii</name>
    <dbReference type="NCBI Taxonomy" id="2011161"/>
    <lineage>
        <taxon>Eukaryota</taxon>
        <taxon>Metazoa</taxon>
        <taxon>Ecdysozoa</taxon>
        <taxon>Nematoda</taxon>
        <taxon>Chromadorea</taxon>
        <taxon>Plectida</taxon>
        <taxon>Plectina</taxon>
        <taxon>Plectoidea</taxon>
        <taxon>Plectidae</taxon>
        <taxon>Plectus</taxon>
    </lineage>
</organism>
<feature type="domain" description="Neurotransmitter-gated ion-channel transmembrane" evidence="14">
    <location>
        <begin position="299"/>
        <end position="387"/>
    </location>
</feature>
<dbReference type="SUPFAM" id="SSF90112">
    <property type="entry name" value="Neurotransmitter-gated ion-channel transmembrane pore"/>
    <property type="match status" value="1"/>
</dbReference>
<dbReference type="WBParaSite" id="PSAMB.scaffold838size40536.g9111.t2">
    <property type="protein sequence ID" value="PSAMB.scaffold838size40536.g9111.t2"/>
    <property type="gene ID" value="PSAMB.scaffold838size40536.g9111"/>
</dbReference>
<dbReference type="GO" id="GO:0004888">
    <property type="term" value="F:transmembrane signaling receptor activity"/>
    <property type="evidence" value="ECO:0007669"/>
    <property type="project" value="InterPro"/>
</dbReference>
<sequence length="481" mass="54219">MKFIAFLSFISLLRFDYSFGSAISAENGECTGKEAILEKLLNSYDKDKIPSTQVCLKVVETRKRVFQTKAKYSSDPDPESEPEPEPAVITLHDVSCDKILGLAIVDVDLLFDNEIDATASQGPMEVDIFVRQSWQDAALNFDNMSPCMQNISLDDMHAHQIWKPEAKFLSYGEFEPDMALPITPEVLSKPFFILKSDGTVLRYERVRVKIFCTKAHDNFPFLSQSCTIIYGSLVHNKDEVVMKQSISKDSLITQSSTAENFLRYEAQEWNMDTPNGKSSTIKINFSLQKKLKKLIHMFYAPSALIVAISWLTFLLGPLVIARAVTVVGSLVLLFIHFGVHSADFPKSTTITAIDTWMLVCIVFVFSAVVELAVVSCMASTRRPRRSSRGGGFCRCVNNRRASYSTVPVVRSTTAGSDPLYEELNVMKNEKTADNKRTCTCCRVCALGIDFISFIVYPCLFVLFNIFYWTANDQIMWFFNLL</sequence>
<evidence type="ECO:0000256" key="5">
    <source>
        <dbReference type="ARBA" id="ARBA00022692"/>
    </source>
</evidence>
<evidence type="ECO:0000256" key="1">
    <source>
        <dbReference type="ARBA" id="ARBA00004141"/>
    </source>
</evidence>
<evidence type="ECO:0000256" key="2">
    <source>
        <dbReference type="ARBA" id="ARBA00004236"/>
    </source>
</evidence>
<evidence type="ECO:0000256" key="6">
    <source>
        <dbReference type="ARBA" id="ARBA00022729"/>
    </source>
</evidence>
<keyword evidence="15" id="KW-1185">Reference proteome</keyword>
<proteinExistence type="predicted"/>
<keyword evidence="8" id="KW-0406">Ion transport</keyword>
<feature type="signal peptide" evidence="12">
    <location>
        <begin position="1"/>
        <end position="20"/>
    </location>
</feature>
<evidence type="ECO:0000313" key="16">
    <source>
        <dbReference type="WBParaSite" id="PSAMB.scaffold838size40536.g9111.t2"/>
    </source>
</evidence>
<dbReference type="InterPro" id="IPR036719">
    <property type="entry name" value="Neuro-gated_channel_TM_sf"/>
</dbReference>
<keyword evidence="10" id="KW-0407">Ion channel</keyword>
<feature type="transmembrane region" description="Helical" evidence="11">
    <location>
        <begin position="443"/>
        <end position="468"/>
    </location>
</feature>
<dbReference type="InterPro" id="IPR036734">
    <property type="entry name" value="Neur_chan_lig-bd_sf"/>
</dbReference>
<evidence type="ECO:0000256" key="4">
    <source>
        <dbReference type="ARBA" id="ARBA00022475"/>
    </source>
</evidence>
<dbReference type="PRINTS" id="PR00253">
    <property type="entry name" value="GABAARECEPTR"/>
</dbReference>
<accession>A0A914XJK4</accession>
<evidence type="ECO:0000259" key="13">
    <source>
        <dbReference type="Pfam" id="PF02931"/>
    </source>
</evidence>
<keyword evidence="3" id="KW-0813">Transport</keyword>
<dbReference type="InterPro" id="IPR006202">
    <property type="entry name" value="Neur_chan_lig-bd"/>
</dbReference>
<dbReference type="GO" id="GO:0005886">
    <property type="term" value="C:plasma membrane"/>
    <property type="evidence" value="ECO:0007669"/>
    <property type="project" value="UniProtKB-SubCell"/>
</dbReference>
<keyword evidence="5 11" id="KW-0812">Transmembrane</keyword>
<dbReference type="Gene3D" id="1.20.58.390">
    <property type="entry name" value="Neurotransmitter-gated ion-channel transmembrane domain"/>
    <property type="match status" value="1"/>
</dbReference>